<dbReference type="FunFam" id="2.60.120.200:FF:000152">
    <property type="entry name" value="Cell wall glucanase"/>
    <property type="match status" value="1"/>
</dbReference>
<keyword evidence="9" id="KW-0325">Glycoprotein</keyword>
<evidence type="ECO:0000256" key="5">
    <source>
        <dbReference type="ARBA" id="ARBA00022679"/>
    </source>
</evidence>
<dbReference type="GO" id="GO:0016020">
    <property type="term" value="C:membrane"/>
    <property type="evidence" value="ECO:0007669"/>
    <property type="project" value="UniProtKB-SubCell"/>
</dbReference>
<comment type="caution">
    <text evidence="17">The sequence shown here is derived from an EMBL/GenBank/DDBJ whole genome shotgun (WGS) entry which is preliminary data.</text>
</comment>
<feature type="region of interest" description="Disordered" evidence="14">
    <location>
        <begin position="284"/>
        <end position="305"/>
    </location>
</feature>
<evidence type="ECO:0000256" key="14">
    <source>
        <dbReference type="SAM" id="MobiDB-lite"/>
    </source>
</evidence>
<evidence type="ECO:0000313" key="17">
    <source>
        <dbReference type="EMBL" id="KEZ44587.1"/>
    </source>
</evidence>
<gene>
    <name evidence="17" type="ORF">SAPIO_CDS3626</name>
</gene>
<accession>A0A084GB75</accession>
<evidence type="ECO:0000256" key="9">
    <source>
        <dbReference type="ARBA" id="ARBA00023180"/>
    </source>
</evidence>
<feature type="chain" id="PRO_5001775660" description="chitinase" evidence="15">
    <location>
        <begin position="22"/>
        <end position="371"/>
    </location>
</feature>
<dbReference type="OMA" id="WYIMFGR"/>
<proteinExistence type="inferred from homology"/>
<evidence type="ECO:0000256" key="7">
    <source>
        <dbReference type="ARBA" id="ARBA00022801"/>
    </source>
</evidence>
<evidence type="ECO:0000256" key="10">
    <source>
        <dbReference type="ARBA" id="ARBA00023295"/>
    </source>
</evidence>
<evidence type="ECO:0000256" key="13">
    <source>
        <dbReference type="ARBA" id="ARBA00093308"/>
    </source>
</evidence>
<evidence type="ECO:0000256" key="3">
    <source>
        <dbReference type="ARBA" id="ARBA00012729"/>
    </source>
</evidence>
<evidence type="ECO:0000256" key="6">
    <source>
        <dbReference type="ARBA" id="ARBA00022729"/>
    </source>
</evidence>
<dbReference type="InterPro" id="IPR050546">
    <property type="entry name" value="Glycosyl_Hydrlase_16"/>
</dbReference>
<evidence type="ECO:0000256" key="2">
    <source>
        <dbReference type="ARBA" id="ARBA00004370"/>
    </source>
</evidence>
<dbReference type="PROSITE" id="PS51762">
    <property type="entry name" value="GH16_2"/>
    <property type="match status" value="1"/>
</dbReference>
<keyword evidence="18" id="KW-1185">Reference proteome</keyword>
<dbReference type="GO" id="GO:0005975">
    <property type="term" value="P:carbohydrate metabolic process"/>
    <property type="evidence" value="ECO:0007669"/>
    <property type="project" value="InterPro"/>
</dbReference>
<dbReference type="InterPro" id="IPR013320">
    <property type="entry name" value="ConA-like_dom_sf"/>
</dbReference>
<feature type="signal peptide" evidence="15">
    <location>
        <begin position="1"/>
        <end position="21"/>
    </location>
</feature>
<comment type="catalytic activity">
    <reaction evidence="1">
        <text>Random endo-hydrolysis of N-acetyl-beta-D-glucosaminide (1-&gt;4)-beta-linkages in chitin and chitodextrins.</text>
        <dbReference type="EC" id="3.2.1.14"/>
    </reaction>
</comment>
<dbReference type="Proteomes" id="UP000028545">
    <property type="component" value="Unassembled WGS sequence"/>
</dbReference>
<dbReference type="EC" id="3.2.1.14" evidence="3"/>
<dbReference type="Gene3D" id="2.60.120.200">
    <property type="match status" value="1"/>
</dbReference>
<comment type="function">
    <text evidence="13">Dual chitinase/transglycosylase that plays a role in cell wall architecture. Chitinase and transglycosylase activities are coupled. Required for the polysaccharide cross-linking at the septa and the cell wall. More specifically, transfers chitin to 1,6-beta-glucan in the cell wall.</text>
</comment>
<dbReference type="PANTHER" id="PTHR10963:SF68">
    <property type="entry name" value="GLYCOSIDASE CRH1-RELATED"/>
    <property type="match status" value="1"/>
</dbReference>
<protein>
    <recommendedName>
        <fullName evidence="3">chitinase</fullName>
        <ecNumber evidence="3">3.2.1.14</ecNumber>
    </recommendedName>
</protein>
<dbReference type="Pfam" id="PF00722">
    <property type="entry name" value="Glyco_hydro_16"/>
    <property type="match status" value="1"/>
</dbReference>
<keyword evidence="4" id="KW-0328">Glycosyltransferase</keyword>
<dbReference type="RefSeq" id="XP_016644386.1">
    <property type="nucleotide sequence ID" value="XM_016786380.1"/>
</dbReference>
<dbReference type="GO" id="GO:0016757">
    <property type="term" value="F:glycosyltransferase activity"/>
    <property type="evidence" value="ECO:0007669"/>
    <property type="project" value="UniProtKB-KW"/>
</dbReference>
<dbReference type="GeneID" id="27722698"/>
<comment type="similarity">
    <text evidence="12">Belongs to the glycosyl hydrolase 16 family. CRH1 subfamily.</text>
</comment>
<dbReference type="PANTHER" id="PTHR10963">
    <property type="entry name" value="GLYCOSYL HYDROLASE-RELATED"/>
    <property type="match status" value="1"/>
</dbReference>
<dbReference type="KEGG" id="sapo:SAPIO_CDS3626"/>
<keyword evidence="10" id="KW-0326">Glycosidase</keyword>
<keyword evidence="8" id="KW-0472">Membrane</keyword>
<dbReference type="GO" id="GO:0031505">
    <property type="term" value="P:fungal-type cell wall organization"/>
    <property type="evidence" value="ECO:0007669"/>
    <property type="project" value="TreeGrafter"/>
</dbReference>
<evidence type="ECO:0000256" key="4">
    <source>
        <dbReference type="ARBA" id="ARBA00022676"/>
    </source>
</evidence>
<evidence type="ECO:0000256" key="11">
    <source>
        <dbReference type="ARBA" id="ARBA00023316"/>
    </source>
</evidence>
<dbReference type="HOGENOM" id="CLU_027506_3_0_1"/>
<dbReference type="OrthoDB" id="4781at2759"/>
<dbReference type="GO" id="GO:0008843">
    <property type="term" value="F:endochitinase activity"/>
    <property type="evidence" value="ECO:0007669"/>
    <property type="project" value="UniProtKB-EC"/>
</dbReference>
<dbReference type="AlphaFoldDB" id="A0A084GB75"/>
<dbReference type="CDD" id="cd02183">
    <property type="entry name" value="GH16_fungal_CRH1_transglycosylase"/>
    <property type="match status" value="1"/>
</dbReference>
<evidence type="ECO:0000256" key="8">
    <source>
        <dbReference type="ARBA" id="ARBA00023136"/>
    </source>
</evidence>
<evidence type="ECO:0000259" key="16">
    <source>
        <dbReference type="PROSITE" id="PS51762"/>
    </source>
</evidence>
<dbReference type="GO" id="GO:0009277">
    <property type="term" value="C:fungal-type cell wall"/>
    <property type="evidence" value="ECO:0007669"/>
    <property type="project" value="TreeGrafter"/>
</dbReference>
<dbReference type="InterPro" id="IPR000757">
    <property type="entry name" value="Beta-glucanase-like"/>
</dbReference>
<keyword evidence="5" id="KW-0808">Transferase</keyword>
<organism evidence="17 18">
    <name type="scientific">Pseudallescheria apiosperma</name>
    <name type="common">Scedosporium apiospermum</name>
    <dbReference type="NCBI Taxonomy" id="563466"/>
    <lineage>
        <taxon>Eukaryota</taxon>
        <taxon>Fungi</taxon>
        <taxon>Dikarya</taxon>
        <taxon>Ascomycota</taxon>
        <taxon>Pezizomycotina</taxon>
        <taxon>Sordariomycetes</taxon>
        <taxon>Hypocreomycetidae</taxon>
        <taxon>Microascales</taxon>
        <taxon>Microascaceae</taxon>
        <taxon>Scedosporium</taxon>
    </lineage>
</organism>
<comment type="subcellular location">
    <subcellularLocation>
        <location evidence="2">Membrane</location>
    </subcellularLocation>
</comment>
<dbReference type="EMBL" id="JOWA01000088">
    <property type="protein sequence ID" value="KEZ44587.1"/>
    <property type="molecule type" value="Genomic_DNA"/>
</dbReference>
<feature type="domain" description="GH16" evidence="16">
    <location>
        <begin position="10"/>
        <end position="228"/>
    </location>
</feature>
<evidence type="ECO:0000256" key="12">
    <source>
        <dbReference type="ARBA" id="ARBA00038074"/>
    </source>
</evidence>
<keyword evidence="7 17" id="KW-0378">Hydrolase</keyword>
<dbReference type="VEuPathDB" id="FungiDB:SAPIO_CDS3626"/>
<keyword evidence="11" id="KW-0961">Cell wall biogenesis/degradation</keyword>
<evidence type="ECO:0000313" key="18">
    <source>
        <dbReference type="Proteomes" id="UP000028545"/>
    </source>
</evidence>
<reference evidence="17 18" key="1">
    <citation type="journal article" date="2014" name="Genome Announc.">
        <title>Draft genome sequence of the pathogenic fungus Scedosporium apiospermum.</title>
        <authorList>
            <person name="Vandeputte P."/>
            <person name="Ghamrawi S."/>
            <person name="Rechenmann M."/>
            <person name="Iltis A."/>
            <person name="Giraud S."/>
            <person name="Fleury M."/>
            <person name="Thornton C."/>
            <person name="Delhaes L."/>
            <person name="Meyer W."/>
            <person name="Papon N."/>
            <person name="Bouchara J.P."/>
        </authorList>
    </citation>
    <scope>NUCLEOTIDE SEQUENCE [LARGE SCALE GENOMIC DNA]</scope>
    <source>
        <strain evidence="17 18">IHEM 14462</strain>
    </source>
</reference>
<keyword evidence="6 15" id="KW-0732">Signal</keyword>
<sequence>MRIVKFLPAVLAATLPPTVFAQTWSDCNPLTTTCPPDTALGMAIRVDFTKGEVNSFVASGSPIYDGDGVSFSVARSGDAPQLISTFYIMFGRVEITMKAAPGTGIVSSAVLQSDTLDEIDLEWLGVDSGQVQTNYFGKGIVGSYNRGQFNPAPNNQADWHTYVIDWTKDRIVWLVDGTEIRTQTADTAEANQYPQTPMQFKFGAWAGGDPGNAQGTIDWAGGLTNYENGPFTMRVQSIAVTDYSTGKEYRYKDNSGSWQSIEAVDGEVNGNIGNVDMITATASAASPTDGSSAPRVPQGGIGTASGDATLTQTGWPWVPGATPDQGSVPDGWRMTEEGKIVPNDSASVRPPLVALLSSLLLGALIFIGHSS</sequence>
<evidence type="ECO:0000256" key="1">
    <source>
        <dbReference type="ARBA" id="ARBA00000822"/>
    </source>
</evidence>
<name>A0A084GB75_PSEDA</name>
<dbReference type="SUPFAM" id="SSF49899">
    <property type="entry name" value="Concanavalin A-like lectins/glucanases"/>
    <property type="match status" value="1"/>
</dbReference>
<evidence type="ECO:0000256" key="15">
    <source>
        <dbReference type="SAM" id="SignalP"/>
    </source>
</evidence>